<name>A0AAQ3TLU7_PASNO</name>
<evidence type="ECO:0000313" key="2">
    <source>
        <dbReference type="EMBL" id="WVZ74707.1"/>
    </source>
</evidence>
<protein>
    <submittedName>
        <fullName evidence="2">Uncharacterized protein</fullName>
    </submittedName>
</protein>
<gene>
    <name evidence="2" type="ORF">U9M48_022860</name>
</gene>
<accession>A0AAQ3TLU7</accession>
<evidence type="ECO:0000313" key="3">
    <source>
        <dbReference type="Proteomes" id="UP001341281"/>
    </source>
</evidence>
<dbReference type="AlphaFoldDB" id="A0AAQ3TLU7"/>
<feature type="non-terminal residue" evidence="2">
    <location>
        <position position="1"/>
    </location>
</feature>
<reference evidence="2 3" key="1">
    <citation type="submission" date="2024-02" db="EMBL/GenBank/DDBJ databases">
        <title>High-quality chromosome-scale genome assembly of Pensacola bahiagrass (Paspalum notatum Flugge var. saurae).</title>
        <authorList>
            <person name="Vega J.M."/>
            <person name="Podio M."/>
            <person name="Orjuela J."/>
            <person name="Siena L.A."/>
            <person name="Pessino S.C."/>
            <person name="Combes M.C."/>
            <person name="Mariac C."/>
            <person name="Albertini E."/>
            <person name="Pupilli F."/>
            <person name="Ortiz J.P.A."/>
            <person name="Leblanc O."/>
        </authorList>
    </citation>
    <scope>NUCLEOTIDE SEQUENCE [LARGE SCALE GENOMIC DNA]</scope>
    <source>
        <strain evidence="2">R1</strain>
        <tissue evidence="2">Leaf</tissue>
    </source>
</reference>
<dbReference type="EMBL" id="CP144749">
    <property type="protein sequence ID" value="WVZ74707.1"/>
    <property type="molecule type" value="Genomic_DNA"/>
</dbReference>
<feature type="compositionally biased region" description="Basic and acidic residues" evidence="1">
    <location>
        <begin position="128"/>
        <end position="137"/>
    </location>
</feature>
<organism evidence="2 3">
    <name type="scientific">Paspalum notatum var. saurae</name>
    <dbReference type="NCBI Taxonomy" id="547442"/>
    <lineage>
        <taxon>Eukaryota</taxon>
        <taxon>Viridiplantae</taxon>
        <taxon>Streptophyta</taxon>
        <taxon>Embryophyta</taxon>
        <taxon>Tracheophyta</taxon>
        <taxon>Spermatophyta</taxon>
        <taxon>Magnoliopsida</taxon>
        <taxon>Liliopsida</taxon>
        <taxon>Poales</taxon>
        <taxon>Poaceae</taxon>
        <taxon>PACMAD clade</taxon>
        <taxon>Panicoideae</taxon>
        <taxon>Andropogonodae</taxon>
        <taxon>Paspaleae</taxon>
        <taxon>Paspalinae</taxon>
        <taxon>Paspalum</taxon>
    </lineage>
</organism>
<feature type="region of interest" description="Disordered" evidence="1">
    <location>
        <begin position="114"/>
        <end position="137"/>
    </location>
</feature>
<dbReference type="Proteomes" id="UP001341281">
    <property type="component" value="Chromosome 05"/>
</dbReference>
<evidence type="ECO:0000256" key="1">
    <source>
        <dbReference type="SAM" id="MobiDB-lite"/>
    </source>
</evidence>
<proteinExistence type="predicted"/>
<keyword evidence="3" id="KW-1185">Reference proteome</keyword>
<sequence length="156" mass="17047">MTAQLWSVPFLSRNETTFPILLRCSSGKPRRVNPRTRDICNSTRQSASEAAATLGAPRATCDCASGERRGPLAESVISFKLLLLPARPQVVEHGKRKFEQSGMRQFFVSTRNEPDVVLGGSHGTRRNSNGDEPHEAAVHVHPPETTKFGKGDTPAL</sequence>